<dbReference type="InterPro" id="IPR037147">
    <property type="entry name" value="Ribosomal_bL28_sf"/>
</dbReference>
<dbReference type="STRING" id="1798405.A3E64_00910"/>
<accession>A0A1G1ZHR3</accession>
<sequence>MRQCAICGKGSIMAGTRKLLRGHYNPTNWSRKYPNLQKAKLPSGKSGLVCTQCIKTMAKPVWAKAAPVGKAMPAVVASAK</sequence>
<dbReference type="SUPFAM" id="SSF143800">
    <property type="entry name" value="L28p-like"/>
    <property type="match status" value="1"/>
</dbReference>
<dbReference type="Proteomes" id="UP000177174">
    <property type="component" value="Unassembled WGS sequence"/>
</dbReference>
<evidence type="ECO:0000313" key="3">
    <source>
        <dbReference type="EMBL" id="OGY64061.1"/>
    </source>
</evidence>
<protein>
    <recommendedName>
        <fullName evidence="5">50S ribosomal protein L28</fullName>
    </recommendedName>
</protein>
<dbReference type="Gene3D" id="2.30.170.40">
    <property type="entry name" value="Ribosomal protein L28/L24"/>
    <property type="match status" value="1"/>
</dbReference>
<dbReference type="EMBL" id="MHJH01000027">
    <property type="protein sequence ID" value="OGY64061.1"/>
    <property type="molecule type" value="Genomic_DNA"/>
</dbReference>
<organism evidence="3 4">
    <name type="scientific">Candidatus Harrisonbacteria bacterium RIFCSPHIGHO2_12_FULL_48_16</name>
    <dbReference type="NCBI Taxonomy" id="1798405"/>
    <lineage>
        <taxon>Bacteria</taxon>
        <taxon>Candidatus Harrisoniibacteriota</taxon>
    </lineage>
</organism>
<keyword evidence="2" id="KW-0687">Ribonucleoprotein</keyword>
<reference evidence="3 4" key="1">
    <citation type="journal article" date="2016" name="Nat. Commun.">
        <title>Thousands of microbial genomes shed light on interconnected biogeochemical processes in an aquifer system.</title>
        <authorList>
            <person name="Anantharaman K."/>
            <person name="Brown C.T."/>
            <person name="Hug L.A."/>
            <person name="Sharon I."/>
            <person name="Castelle C.J."/>
            <person name="Probst A.J."/>
            <person name="Thomas B.C."/>
            <person name="Singh A."/>
            <person name="Wilkins M.J."/>
            <person name="Karaoz U."/>
            <person name="Brodie E.L."/>
            <person name="Williams K.H."/>
            <person name="Hubbard S.S."/>
            <person name="Banfield J.F."/>
        </authorList>
    </citation>
    <scope>NUCLEOTIDE SEQUENCE [LARGE SCALE GENOMIC DNA]</scope>
</reference>
<dbReference type="GO" id="GO:0003735">
    <property type="term" value="F:structural constituent of ribosome"/>
    <property type="evidence" value="ECO:0007669"/>
    <property type="project" value="InterPro"/>
</dbReference>
<dbReference type="GO" id="GO:1990904">
    <property type="term" value="C:ribonucleoprotein complex"/>
    <property type="evidence" value="ECO:0007669"/>
    <property type="project" value="UniProtKB-KW"/>
</dbReference>
<evidence type="ECO:0008006" key="5">
    <source>
        <dbReference type="Google" id="ProtNLM"/>
    </source>
</evidence>
<dbReference type="GO" id="GO:0005840">
    <property type="term" value="C:ribosome"/>
    <property type="evidence" value="ECO:0007669"/>
    <property type="project" value="UniProtKB-KW"/>
</dbReference>
<evidence type="ECO:0000256" key="2">
    <source>
        <dbReference type="ARBA" id="ARBA00023274"/>
    </source>
</evidence>
<evidence type="ECO:0000313" key="4">
    <source>
        <dbReference type="Proteomes" id="UP000177174"/>
    </source>
</evidence>
<keyword evidence="1" id="KW-0689">Ribosomal protein</keyword>
<dbReference type="AlphaFoldDB" id="A0A1G1ZHR3"/>
<dbReference type="InterPro" id="IPR034704">
    <property type="entry name" value="Ribosomal_bL28/bL31-like_sf"/>
</dbReference>
<proteinExistence type="predicted"/>
<comment type="caution">
    <text evidence="3">The sequence shown here is derived from an EMBL/GenBank/DDBJ whole genome shotgun (WGS) entry which is preliminary data.</text>
</comment>
<name>A0A1G1ZHR3_9BACT</name>
<gene>
    <name evidence="3" type="ORF">A3E64_00910</name>
</gene>
<evidence type="ECO:0000256" key="1">
    <source>
        <dbReference type="ARBA" id="ARBA00022980"/>
    </source>
</evidence>